<proteinExistence type="predicted"/>
<evidence type="ECO:0000313" key="2">
    <source>
        <dbReference type="EMBL" id="KAJ7658578.1"/>
    </source>
</evidence>
<feature type="domain" description="RNase H type-1" evidence="1">
    <location>
        <begin position="1"/>
        <end position="29"/>
    </location>
</feature>
<dbReference type="GO" id="GO:0004523">
    <property type="term" value="F:RNA-DNA hybrid ribonuclease activity"/>
    <property type="evidence" value="ECO:0007669"/>
    <property type="project" value="InterPro"/>
</dbReference>
<dbReference type="Gene3D" id="3.30.420.10">
    <property type="entry name" value="Ribonuclease H-like superfamily/Ribonuclease H"/>
    <property type="match status" value="1"/>
</dbReference>
<feature type="non-terminal residue" evidence="2">
    <location>
        <position position="1"/>
    </location>
</feature>
<dbReference type="SUPFAM" id="SSF53098">
    <property type="entry name" value="Ribonuclease H-like"/>
    <property type="match status" value="1"/>
</dbReference>
<evidence type="ECO:0000313" key="3">
    <source>
        <dbReference type="Proteomes" id="UP001221757"/>
    </source>
</evidence>
<name>A0AAD7G5I7_MYCRO</name>
<comment type="caution">
    <text evidence="2">The sequence shown here is derived from an EMBL/GenBank/DDBJ whole genome shotgun (WGS) entry which is preliminary data.</text>
</comment>
<evidence type="ECO:0000259" key="1">
    <source>
        <dbReference type="PROSITE" id="PS50879"/>
    </source>
</evidence>
<dbReference type="EMBL" id="JARKIE010000277">
    <property type="protein sequence ID" value="KAJ7658578.1"/>
    <property type="molecule type" value="Genomic_DNA"/>
</dbReference>
<feature type="non-terminal residue" evidence="2">
    <location>
        <position position="91"/>
    </location>
</feature>
<dbReference type="GO" id="GO:0003676">
    <property type="term" value="F:nucleic acid binding"/>
    <property type="evidence" value="ECO:0007669"/>
    <property type="project" value="InterPro"/>
</dbReference>
<dbReference type="Proteomes" id="UP001221757">
    <property type="component" value="Unassembled WGS sequence"/>
</dbReference>
<accession>A0AAD7G5I7</accession>
<protein>
    <recommendedName>
        <fullName evidence="1">RNase H type-1 domain-containing protein</fullName>
    </recommendedName>
</protein>
<reference evidence="2" key="1">
    <citation type="submission" date="2023-03" db="EMBL/GenBank/DDBJ databases">
        <title>Massive genome expansion in bonnet fungi (Mycena s.s.) driven by repeated elements and novel gene families across ecological guilds.</title>
        <authorList>
            <consortium name="Lawrence Berkeley National Laboratory"/>
            <person name="Harder C.B."/>
            <person name="Miyauchi S."/>
            <person name="Viragh M."/>
            <person name="Kuo A."/>
            <person name="Thoen E."/>
            <person name="Andreopoulos B."/>
            <person name="Lu D."/>
            <person name="Skrede I."/>
            <person name="Drula E."/>
            <person name="Henrissat B."/>
            <person name="Morin E."/>
            <person name="Kohler A."/>
            <person name="Barry K."/>
            <person name="LaButti K."/>
            <person name="Morin E."/>
            <person name="Salamov A."/>
            <person name="Lipzen A."/>
            <person name="Mereny Z."/>
            <person name="Hegedus B."/>
            <person name="Baldrian P."/>
            <person name="Stursova M."/>
            <person name="Weitz H."/>
            <person name="Taylor A."/>
            <person name="Grigoriev I.V."/>
            <person name="Nagy L.G."/>
            <person name="Martin F."/>
            <person name="Kauserud H."/>
        </authorList>
    </citation>
    <scope>NUCLEOTIDE SEQUENCE</scope>
    <source>
        <strain evidence="2">CBHHK067</strain>
    </source>
</reference>
<organism evidence="2 3">
    <name type="scientific">Mycena rosella</name>
    <name type="common">Pink bonnet</name>
    <name type="synonym">Agaricus rosellus</name>
    <dbReference type="NCBI Taxonomy" id="1033263"/>
    <lineage>
        <taxon>Eukaryota</taxon>
        <taxon>Fungi</taxon>
        <taxon>Dikarya</taxon>
        <taxon>Basidiomycota</taxon>
        <taxon>Agaricomycotina</taxon>
        <taxon>Agaricomycetes</taxon>
        <taxon>Agaricomycetidae</taxon>
        <taxon>Agaricales</taxon>
        <taxon>Marasmiineae</taxon>
        <taxon>Mycenaceae</taxon>
        <taxon>Mycena</taxon>
    </lineage>
</organism>
<dbReference type="InterPro" id="IPR036397">
    <property type="entry name" value="RNaseH_sf"/>
</dbReference>
<sequence>FRIRIHWVPAHVGIAGNEEVDARAKAAARGQSTPLHPLIRMLASPLPTSRAAAIAAGGARWLAEWSNSSRFRRLAMFDDPKPSSATTRMYD</sequence>
<keyword evidence="3" id="KW-1185">Reference proteome</keyword>
<dbReference type="InterPro" id="IPR002156">
    <property type="entry name" value="RNaseH_domain"/>
</dbReference>
<gene>
    <name evidence="2" type="ORF">B0H17DRAFT_902702</name>
</gene>
<dbReference type="InterPro" id="IPR012337">
    <property type="entry name" value="RNaseH-like_sf"/>
</dbReference>
<dbReference type="AlphaFoldDB" id="A0AAD7G5I7"/>
<dbReference type="PROSITE" id="PS50879">
    <property type="entry name" value="RNASE_H_1"/>
    <property type="match status" value="1"/>
</dbReference>